<reference evidence="15 16" key="1">
    <citation type="submission" date="2014-08" db="EMBL/GenBank/DDBJ databases">
        <title>Porphyromonas cangingivalis strain:COT-109_OH1386 Genome sequencing.</title>
        <authorList>
            <person name="Wallis C."/>
            <person name="Deusch O."/>
            <person name="O'Flynn C."/>
            <person name="Davis I."/>
            <person name="Jospin G."/>
            <person name="Darling A.E."/>
            <person name="Coil D.A."/>
            <person name="Alexiev A."/>
            <person name="Horsfall A."/>
            <person name="Kirkwood N."/>
            <person name="Harris S."/>
            <person name="Eisen J.A."/>
        </authorList>
    </citation>
    <scope>NUCLEOTIDE SEQUENCE [LARGE SCALE GENOMIC DNA]</scope>
    <source>
        <strain evidence="16">COT-109 OH1386</strain>
    </source>
</reference>
<proteinExistence type="predicted"/>
<comment type="function">
    <text evidence="1">The transhydrogenation between NADH and NADP is coupled to respiration and ATP hydrolysis and functions as a proton pump across the membrane.</text>
</comment>
<evidence type="ECO:0000313" key="16">
    <source>
        <dbReference type="Proteomes" id="UP000030125"/>
    </source>
</evidence>
<evidence type="ECO:0000256" key="1">
    <source>
        <dbReference type="ARBA" id="ARBA00003943"/>
    </source>
</evidence>
<dbReference type="EC" id="7.1.1.1" evidence="3"/>
<evidence type="ECO:0000256" key="12">
    <source>
        <dbReference type="ARBA" id="ARBA00048202"/>
    </source>
</evidence>
<feature type="transmembrane region" description="Helical" evidence="13">
    <location>
        <begin position="68"/>
        <end position="93"/>
    </location>
</feature>
<dbReference type="eggNOG" id="COG3288">
    <property type="taxonomic scope" value="Bacteria"/>
</dbReference>
<dbReference type="AlphaFoldDB" id="A0A099WYH8"/>
<evidence type="ECO:0000256" key="8">
    <source>
        <dbReference type="ARBA" id="ARBA00022967"/>
    </source>
</evidence>
<dbReference type="EMBL" id="JQJD01000050">
    <property type="protein sequence ID" value="KGN79471.1"/>
    <property type="molecule type" value="Genomic_DNA"/>
</dbReference>
<evidence type="ECO:0000256" key="10">
    <source>
        <dbReference type="ARBA" id="ARBA00023027"/>
    </source>
</evidence>
<dbReference type="RefSeq" id="WP_036845239.1">
    <property type="nucleotide sequence ID" value="NZ_JQJD01000050.1"/>
</dbReference>
<organism evidence="15 16">
    <name type="scientific">Porphyromonas cangingivalis</name>
    <dbReference type="NCBI Taxonomy" id="36874"/>
    <lineage>
        <taxon>Bacteria</taxon>
        <taxon>Pseudomonadati</taxon>
        <taxon>Bacteroidota</taxon>
        <taxon>Bacteroidia</taxon>
        <taxon>Bacteroidales</taxon>
        <taxon>Porphyromonadaceae</taxon>
        <taxon>Porphyromonas</taxon>
    </lineage>
</organism>
<dbReference type="PANTHER" id="PTHR10160:SF19">
    <property type="entry name" value="PROTON-TRANSLOCATING NAD(P)(+) TRANSHYDROGENASE"/>
    <property type="match status" value="1"/>
</dbReference>
<dbReference type="GO" id="GO:0005886">
    <property type="term" value="C:plasma membrane"/>
    <property type="evidence" value="ECO:0007669"/>
    <property type="project" value="UniProtKB-SubCell"/>
</dbReference>
<gene>
    <name evidence="15" type="ORF">HQ35_07910</name>
</gene>
<evidence type="ECO:0000256" key="4">
    <source>
        <dbReference type="ARBA" id="ARBA00022475"/>
    </source>
</evidence>
<dbReference type="Proteomes" id="UP000030125">
    <property type="component" value="Unassembled WGS sequence"/>
</dbReference>
<evidence type="ECO:0000256" key="3">
    <source>
        <dbReference type="ARBA" id="ARBA00012943"/>
    </source>
</evidence>
<evidence type="ECO:0000259" key="14">
    <source>
        <dbReference type="Pfam" id="PF12769"/>
    </source>
</evidence>
<keyword evidence="11 13" id="KW-0472">Membrane</keyword>
<feature type="domain" description="NAD(P) transhydrogenase alpha subunit C-terminal" evidence="14">
    <location>
        <begin position="8"/>
        <end position="102"/>
    </location>
</feature>
<dbReference type="InterPro" id="IPR024605">
    <property type="entry name" value="NADP_transhyd_a_C"/>
</dbReference>
<dbReference type="GO" id="GO:0008750">
    <property type="term" value="F:proton-translocating NAD(P)+ transhydrogenase activity"/>
    <property type="evidence" value="ECO:0007669"/>
    <property type="project" value="UniProtKB-EC"/>
</dbReference>
<evidence type="ECO:0000256" key="11">
    <source>
        <dbReference type="ARBA" id="ARBA00023136"/>
    </source>
</evidence>
<dbReference type="OrthoDB" id="9810841at2"/>
<keyword evidence="4" id="KW-1003">Cell membrane</keyword>
<dbReference type="STRING" id="36874.HQ34_02650"/>
<evidence type="ECO:0000313" key="15">
    <source>
        <dbReference type="EMBL" id="KGN79471.1"/>
    </source>
</evidence>
<comment type="subcellular location">
    <subcellularLocation>
        <location evidence="2">Cell inner membrane</location>
        <topology evidence="2">Multi-pass membrane protein</topology>
    </subcellularLocation>
</comment>
<dbReference type="GO" id="GO:0006740">
    <property type="term" value="P:NADPH regeneration"/>
    <property type="evidence" value="ECO:0007669"/>
    <property type="project" value="TreeGrafter"/>
</dbReference>
<feature type="transmembrane region" description="Helical" evidence="13">
    <location>
        <begin position="34"/>
        <end position="56"/>
    </location>
</feature>
<evidence type="ECO:0000256" key="5">
    <source>
        <dbReference type="ARBA" id="ARBA00022519"/>
    </source>
</evidence>
<evidence type="ECO:0000256" key="2">
    <source>
        <dbReference type="ARBA" id="ARBA00004429"/>
    </source>
</evidence>
<keyword evidence="9 13" id="KW-1133">Transmembrane helix</keyword>
<accession>A0A099WYH8</accession>
<name>A0A099WYH8_PORCN</name>
<keyword evidence="8" id="KW-1278">Translocase</keyword>
<dbReference type="Pfam" id="PF12769">
    <property type="entry name" value="PNTB_4TM"/>
    <property type="match status" value="1"/>
</dbReference>
<feature type="transmembrane region" description="Helical" evidence="13">
    <location>
        <begin position="6"/>
        <end position="22"/>
    </location>
</feature>
<keyword evidence="10" id="KW-0520">NAD</keyword>
<sequence>MDNPIVLVVVFIISAILGYKVIKNIPSLLHTPLMSGMNALSGVTAVGAIIVIIAIFTSRSLEVGSAGYYIAILIGALGLILAMINIVGGFGVTDRMLRMFNKKKKGGNE</sequence>
<keyword evidence="5" id="KW-0997">Cell inner membrane</keyword>
<evidence type="ECO:0000256" key="7">
    <source>
        <dbReference type="ARBA" id="ARBA00022857"/>
    </source>
</evidence>
<evidence type="ECO:0000256" key="6">
    <source>
        <dbReference type="ARBA" id="ARBA00022692"/>
    </source>
</evidence>
<protein>
    <recommendedName>
        <fullName evidence="3">proton-translocating NAD(P)(+) transhydrogenase</fullName>
        <ecNumber evidence="3">7.1.1.1</ecNumber>
    </recommendedName>
</protein>
<comment type="catalytic activity">
    <reaction evidence="12">
        <text>NAD(+) + NADPH + H(+)(in) = NADH + NADP(+) + H(+)(out)</text>
        <dbReference type="Rhea" id="RHEA:47992"/>
        <dbReference type="ChEBI" id="CHEBI:15378"/>
        <dbReference type="ChEBI" id="CHEBI:57540"/>
        <dbReference type="ChEBI" id="CHEBI:57783"/>
        <dbReference type="ChEBI" id="CHEBI:57945"/>
        <dbReference type="ChEBI" id="CHEBI:58349"/>
        <dbReference type="EC" id="7.1.1.1"/>
    </reaction>
</comment>
<dbReference type="PANTHER" id="PTHR10160">
    <property type="entry name" value="NAD(P) TRANSHYDROGENASE"/>
    <property type="match status" value="1"/>
</dbReference>
<keyword evidence="6 13" id="KW-0812">Transmembrane</keyword>
<comment type="caution">
    <text evidence="15">The sequence shown here is derived from an EMBL/GenBank/DDBJ whole genome shotgun (WGS) entry which is preliminary data.</text>
</comment>
<keyword evidence="16" id="KW-1185">Reference proteome</keyword>
<dbReference type="GO" id="GO:0050661">
    <property type="term" value="F:NADP binding"/>
    <property type="evidence" value="ECO:0007669"/>
    <property type="project" value="TreeGrafter"/>
</dbReference>
<evidence type="ECO:0000256" key="9">
    <source>
        <dbReference type="ARBA" id="ARBA00022989"/>
    </source>
</evidence>
<evidence type="ECO:0000256" key="13">
    <source>
        <dbReference type="SAM" id="Phobius"/>
    </source>
</evidence>
<keyword evidence="7" id="KW-0521">NADP</keyword>